<evidence type="ECO:0000313" key="3">
    <source>
        <dbReference type="EMBL" id="KLU27898.1"/>
    </source>
</evidence>
<evidence type="ECO:0000256" key="1">
    <source>
        <dbReference type="SAM" id="MobiDB-lite"/>
    </source>
</evidence>
<keyword evidence="4" id="KW-1185">Reference proteome</keyword>
<reference evidence="3 4" key="1">
    <citation type="journal article" date="2015" name="Genome Announc.">
        <title>Draft Genome Sequence of Burkholderia sp. Strain PML1(12), an Ectomycorrhizosphere-Inhabiting Bacterium with Effective Mineral-Weathering Ability.</title>
        <authorList>
            <person name="Uroz S."/>
            <person name="Oger P."/>
        </authorList>
    </citation>
    <scope>NUCLEOTIDE SEQUENCE [LARGE SCALE GENOMIC DNA]</scope>
    <source>
        <strain evidence="4">PML1(12)</strain>
    </source>
</reference>
<dbReference type="OrthoDB" id="9133318at2"/>
<feature type="compositionally biased region" description="Polar residues" evidence="1">
    <location>
        <begin position="89"/>
        <end position="104"/>
    </location>
</feature>
<gene>
    <name evidence="3" type="ORF">EOS_02005</name>
</gene>
<feature type="region of interest" description="Disordered" evidence="1">
    <location>
        <begin position="137"/>
        <end position="164"/>
    </location>
</feature>
<evidence type="ECO:0000313" key="4">
    <source>
        <dbReference type="Proteomes" id="UP000035963"/>
    </source>
</evidence>
<proteinExistence type="predicted"/>
<feature type="region of interest" description="Disordered" evidence="1">
    <location>
        <begin position="52"/>
        <end position="104"/>
    </location>
</feature>
<comment type="caution">
    <text evidence="3">The sequence shown here is derived from an EMBL/GenBank/DDBJ whole genome shotgun (WGS) entry which is preliminary data.</text>
</comment>
<dbReference type="AlphaFoldDB" id="A0A0J1G6K7"/>
<sequence>MKSFNRQPSLHRVLALLIASAAWSAWPSAHAAAGDTGTRDFAAEEKLLGGPDTYGAGYADPYGQDPAGKGGKNGAKNGGQNGAKAAAATTSAEKMMTNNADPAQTNASFVAPGAVAMKPGARVRVKDATGKLVATPDTAGQSVYSPTGLKPTGKKTTEIYRSPY</sequence>
<dbReference type="Proteomes" id="UP000035963">
    <property type="component" value="Unassembled WGS sequence"/>
</dbReference>
<keyword evidence="2" id="KW-0732">Signal</keyword>
<accession>A0A0J1G6K7</accession>
<dbReference type="EMBL" id="AEJF01000010">
    <property type="protein sequence ID" value="KLU27898.1"/>
    <property type="molecule type" value="Genomic_DNA"/>
</dbReference>
<organism evidence="3 4">
    <name type="scientific">Caballeronia mineralivorans PML1(12)</name>
    <dbReference type="NCBI Taxonomy" id="908627"/>
    <lineage>
        <taxon>Bacteria</taxon>
        <taxon>Pseudomonadati</taxon>
        <taxon>Pseudomonadota</taxon>
        <taxon>Betaproteobacteria</taxon>
        <taxon>Burkholderiales</taxon>
        <taxon>Burkholderiaceae</taxon>
        <taxon>Caballeronia</taxon>
    </lineage>
</organism>
<dbReference type="RefSeq" id="WP_047844927.1">
    <property type="nucleotide sequence ID" value="NZ_AEJF01000010.1"/>
</dbReference>
<name>A0A0J1G6K7_9BURK</name>
<dbReference type="PATRIC" id="fig|908627.4.peg.433"/>
<feature type="compositionally biased region" description="Gly residues" evidence="1">
    <location>
        <begin position="68"/>
        <end position="81"/>
    </location>
</feature>
<feature type="signal peptide" evidence="2">
    <location>
        <begin position="1"/>
        <end position="31"/>
    </location>
</feature>
<protein>
    <submittedName>
        <fullName evidence="3">Uncharacterized protein</fullName>
    </submittedName>
</protein>
<feature type="chain" id="PRO_5005251340" evidence="2">
    <location>
        <begin position="32"/>
        <end position="164"/>
    </location>
</feature>
<evidence type="ECO:0000256" key="2">
    <source>
        <dbReference type="SAM" id="SignalP"/>
    </source>
</evidence>